<proteinExistence type="predicted"/>
<evidence type="ECO:0000313" key="1">
    <source>
        <dbReference type="EMBL" id="TMI78807.1"/>
    </source>
</evidence>
<dbReference type="EMBL" id="VBAO01000342">
    <property type="protein sequence ID" value="TMI78807.1"/>
    <property type="molecule type" value="Genomic_DNA"/>
</dbReference>
<dbReference type="InterPro" id="IPR039498">
    <property type="entry name" value="NTP_transf_5"/>
</dbReference>
<keyword evidence="1" id="KW-0808">Transferase</keyword>
<protein>
    <submittedName>
        <fullName evidence="1">Nucleotidyltransferase family protein</fullName>
    </submittedName>
</protein>
<organism evidence="1 2">
    <name type="scientific">Candidatus Segetimicrobium genomatis</name>
    <dbReference type="NCBI Taxonomy" id="2569760"/>
    <lineage>
        <taxon>Bacteria</taxon>
        <taxon>Bacillati</taxon>
        <taxon>Candidatus Sysuimicrobiota</taxon>
        <taxon>Candidatus Sysuimicrobiia</taxon>
        <taxon>Candidatus Sysuimicrobiales</taxon>
        <taxon>Candidatus Segetimicrobiaceae</taxon>
        <taxon>Candidatus Segetimicrobium</taxon>
    </lineage>
</organism>
<dbReference type="Pfam" id="PF14907">
    <property type="entry name" value="NTP_transf_5"/>
    <property type="match status" value="1"/>
</dbReference>
<accession>A0A537J5L9</accession>
<dbReference type="AlphaFoldDB" id="A0A537J5L9"/>
<dbReference type="Proteomes" id="UP000320048">
    <property type="component" value="Unassembled WGS sequence"/>
</dbReference>
<reference evidence="1 2" key="1">
    <citation type="journal article" date="2019" name="Nat. Microbiol.">
        <title>Mediterranean grassland soil C-N compound turnover is dependent on rainfall and depth, and is mediated by genomically divergent microorganisms.</title>
        <authorList>
            <person name="Diamond S."/>
            <person name="Andeer P.F."/>
            <person name="Li Z."/>
            <person name="Crits-Christoph A."/>
            <person name="Burstein D."/>
            <person name="Anantharaman K."/>
            <person name="Lane K.R."/>
            <person name="Thomas B.C."/>
            <person name="Pan C."/>
            <person name="Northen T.R."/>
            <person name="Banfield J.F."/>
        </authorList>
    </citation>
    <scope>NUCLEOTIDE SEQUENCE [LARGE SCALE GENOMIC DNA]</scope>
    <source>
        <strain evidence="1">NP_7</strain>
    </source>
</reference>
<evidence type="ECO:0000313" key="2">
    <source>
        <dbReference type="Proteomes" id="UP000320048"/>
    </source>
</evidence>
<gene>
    <name evidence="1" type="ORF">E6H04_11780</name>
</gene>
<comment type="caution">
    <text evidence="1">The sequence shown here is derived from an EMBL/GenBank/DDBJ whole genome shotgun (WGS) entry which is preliminary data.</text>
</comment>
<sequence>MSRGARTGHQTVGRSRSSERRLLLACVRRGDALVDIQALLGSGLDWERMLDEATRHGVAPLVYSTLRTATGRASVPPAVMERLARLYYQQAALNGRRYAELRKIVKGCARAGIRVLVLKGAAIAERVYGNIALCPMQDLDILVGRSDLDATDRFLREMGYVPDEGHHSATWYRDHHHHLPPYVRPDGWARVEVHHHILPPPASVRIPIEDLWRRAGPLAAGGEALGLCPEDLLLHLCLHVSLQHQFCLGLRPFCEIAATMRHYGEGIDWEQVRHRTCRWGVRKSVYLTLRLAQDLAGAAVPNGLLDALYPEGFDPQVIDWARAQVFADERPIRSLPSTLAQLRGRVPFTERHGGNVSDVPRLEADLSLLSGPVEGSSAAPRPLGVAAPAA</sequence>
<name>A0A537J5L9_9BACT</name>
<dbReference type="Gene3D" id="3.30.460.40">
    <property type="match status" value="1"/>
</dbReference>
<dbReference type="GO" id="GO:0016740">
    <property type="term" value="F:transferase activity"/>
    <property type="evidence" value="ECO:0007669"/>
    <property type="project" value="UniProtKB-KW"/>
</dbReference>